<dbReference type="EMBL" id="LAZR01001884">
    <property type="protein sequence ID" value="KKN37586.1"/>
    <property type="molecule type" value="Genomic_DNA"/>
</dbReference>
<evidence type="ECO:0000313" key="1">
    <source>
        <dbReference type="EMBL" id="KKN37586.1"/>
    </source>
</evidence>
<proteinExistence type="predicted"/>
<protein>
    <submittedName>
        <fullName evidence="1">Uncharacterized protein</fullName>
    </submittedName>
</protein>
<accession>A0A0F9SKV1</accession>
<name>A0A0F9SKV1_9ZZZZ</name>
<dbReference type="AlphaFoldDB" id="A0A0F9SKV1"/>
<organism evidence="1">
    <name type="scientific">marine sediment metagenome</name>
    <dbReference type="NCBI Taxonomy" id="412755"/>
    <lineage>
        <taxon>unclassified sequences</taxon>
        <taxon>metagenomes</taxon>
        <taxon>ecological metagenomes</taxon>
    </lineage>
</organism>
<sequence length="102" mass="12394">MKFQEVKNEILRIAQISDPLKVVEEVKKLHYELFERPKIKRPVKRGNFYYFYLIKSYDKKGHEILGKKLGRISIQDYEENEEIIEQYRKAGNIEKLQKYTQL</sequence>
<reference evidence="1" key="1">
    <citation type="journal article" date="2015" name="Nature">
        <title>Complex archaea that bridge the gap between prokaryotes and eukaryotes.</title>
        <authorList>
            <person name="Spang A."/>
            <person name="Saw J.H."/>
            <person name="Jorgensen S.L."/>
            <person name="Zaremba-Niedzwiedzka K."/>
            <person name="Martijn J."/>
            <person name="Lind A.E."/>
            <person name="van Eijk R."/>
            <person name="Schleper C."/>
            <person name="Guy L."/>
            <person name="Ettema T.J."/>
        </authorList>
    </citation>
    <scope>NUCLEOTIDE SEQUENCE</scope>
</reference>
<gene>
    <name evidence="1" type="ORF">LCGC14_0761920</name>
</gene>
<comment type="caution">
    <text evidence="1">The sequence shown here is derived from an EMBL/GenBank/DDBJ whole genome shotgun (WGS) entry which is preliminary data.</text>
</comment>